<protein>
    <submittedName>
        <fullName evidence="2">Uncharacterized protein</fullName>
    </submittedName>
</protein>
<reference evidence="2 3" key="1">
    <citation type="journal article" date="2019" name="Commun. Biol.">
        <title>The bagworm genome reveals a unique fibroin gene that provides high tensile strength.</title>
        <authorList>
            <person name="Kono N."/>
            <person name="Nakamura H."/>
            <person name="Ohtoshi R."/>
            <person name="Tomita M."/>
            <person name="Numata K."/>
            <person name="Arakawa K."/>
        </authorList>
    </citation>
    <scope>NUCLEOTIDE SEQUENCE [LARGE SCALE GENOMIC DNA]</scope>
</reference>
<evidence type="ECO:0000313" key="3">
    <source>
        <dbReference type="Proteomes" id="UP000299102"/>
    </source>
</evidence>
<sequence>MINLLVSEPYCDKLSYAQKWGGSSSEIPHSHKVQNSFRCCVPSTKGSPRGNPGKVKRGVKPAAPGGERGPPAARI</sequence>
<evidence type="ECO:0000256" key="1">
    <source>
        <dbReference type="SAM" id="MobiDB-lite"/>
    </source>
</evidence>
<keyword evidence="3" id="KW-1185">Reference proteome</keyword>
<dbReference type="Proteomes" id="UP000299102">
    <property type="component" value="Unassembled WGS sequence"/>
</dbReference>
<dbReference type="AlphaFoldDB" id="A0A4C1VL73"/>
<feature type="region of interest" description="Disordered" evidence="1">
    <location>
        <begin position="42"/>
        <end position="75"/>
    </location>
</feature>
<feature type="compositionally biased region" description="Low complexity" evidence="1">
    <location>
        <begin position="61"/>
        <end position="75"/>
    </location>
</feature>
<organism evidence="2 3">
    <name type="scientific">Eumeta variegata</name>
    <name type="common">Bagworm moth</name>
    <name type="synonym">Eumeta japonica</name>
    <dbReference type="NCBI Taxonomy" id="151549"/>
    <lineage>
        <taxon>Eukaryota</taxon>
        <taxon>Metazoa</taxon>
        <taxon>Ecdysozoa</taxon>
        <taxon>Arthropoda</taxon>
        <taxon>Hexapoda</taxon>
        <taxon>Insecta</taxon>
        <taxon>Pterygota</taxon>
        <taxon>Neoptera</taxon>
        <taxon>Endopterygota</taxon>
        <taxon>Lepidoptera</taxon>
        <taxon>Glossata</taxon>
        <taxon>Ditrysia</taxon>
        <taxon>Tineoidea</taxon>
        <taxon>Psychidae</taxon>
        <taxon>Oiketicinae</taxon>
        <taxon>Eumeta</taxon>
    </lineage>
</organism>
<comment type="caution">
    <text evidence="2">The sequence shown here is derived from an EMBL/GenBank/DDBJ whole genome shotgun (WGS) entry which is preliminary data.</text>
</comment>
<gene>
    <name evidence="2" type="ORF">EVAR_23071_1</name>
</gene>
<dbReference type="EMBL" id="BGZK01000370">
    <property type="protein sequence ID" value="GBP39746.1"/>
    <property type="molecule type" value="Genomic_DNA"/>
</dbReference>
<proteinExistence type="predicted"/>
<accession>A0A4C1VL73</accession>
<name>A0A4C1VL73_EUMVA</name>
<evidence type="ECO:0000313" key="2">
    <source>
        <dbReference type="EMBL" id="GBP39746.1"/>
    </source>
</evidence>